<evidence type="ECO:0000313" key="3">
    <source>
        <dbReference type="Proteomes" id="UP000748752"/>
    </source>
</evidence>
<evidence type="ECO:0000313" key="2">
    <source>
        <dbReference type="EMBL" id="MBK1631045.1"/>
    </source>
</evidence>
<gene>
    <name evidence="2" type="ORF">CKO31_09895</name>
</gene>
<keyword evidence="3" id="KW-1185">Reference proteome</keyword>
<accession>A0ABS1CGR5</accession>
<dbReference type="PANTHER" id="PTHR39328:SF1">
    <property type="entry name" value="BLL2871 PROTEIN"/>
    <property type="match status" value="1"/>
</dbReference>
<comment type="caution">
    <text evidence="2">The sequence shown here is derived from an EMBL/GenBank/DDBJ whole genome shotgun (WGS) entry which is preliminary data.</text>
</comment>
<evidence type="ECO:0000259" key="1">
    <source>
        <dbReference type="Pfam" id="PF08823"/>
    </source>
</evidence>
<dbReference type="Pfam" id="PF08823">
    <property type="entry name" value="PG_binding_2"/>
    <property type="match status" value="1"/>
</dbReference>
<dbReference type="InterPro" id="IPR014927">
    <property type="entry name" value="PG-bd_2"/>
</dbReference>
<dbReference type="Proteomes" id="UP000748752">
    <property type="component" value="Unassembled WGS sequence"/>
</dbReference>
<dbReference type="Pfam" id="PF06267">
    <property type="entry name" value="DUF1028"/>
    <property type="match status" value="1"/>
</dbReference>
<feature type="domain" description="Putative peptidoglycan binding" evidence="1">
    <location>
        <begin position="225"/>
        <end position="290"/>
    </location>
</feature>
<organism evidence="2 3">
    <name type="scientific">Thiohalocapsa halophila</name>
    <dbReference type="NCBI Taxonomy" id="69359"/>
    <lineage>
        <taxon>Bacteria</taxon>
        <taxon>Pseudomonadati</taxon>
        <taxon>Pseudomonadota</taxon>
        <taxon>Gammaproteobacteria</taxon>
        <taxon>Chromatiales</taxon>
        <taxon>Chromatiaceae</taxon>
        <taxon>Thiohalocapsa</taxon>
    </lineage>
</organism>
<dbReference type="PANTHER" id="PTHR39328">
    <property type="entry name" value="BLL2871 PROTEIN"/>
    <property type="match status" value="1"/>
</dbReference>
<dbReference type="SUPFAM" id="SSF56235">
    <property type="entry name" value="N-terminal nucleophile aminohydrolases (Ntn hydrolases)"/>
    <property type="match status" value="1"/>
</dbReference>
<dbReference type="Gene3D" id="3.60.20.10">
    <property type="entry name" value="Glutamine Phosphoribosylpyrophosphate, subunit 1, domain 1"/>
    <property type="match status" value="1"/>
</dbReference>
<proteinExistence type="predicted"/>
<dbReference type="InterPro" id="IPR029055">
    <property type="entry name" value="Ntn_hydrolases_N"/>
</dbReference>
<protein>
    <recommendedName>
        <fullName evidence="1">Putative peptidoglycan binding domain-containing protein</fullName>
    </recommendedName>
</protein>
<name>A0ABS1CGR5_9GAMM</name>
<sequence>MDTTRTEDAAMTYSLIARDTAADEIGAAVQSKFPGAGSIALHGAAGVGCITTQAFANPRHGDDGLELLRRGLGAAAVLETLLRDDPAAGERQLAVLGPDGPAAVHTGAEVRGWDGFAGAGVRADAVASGNTLHDASVVTAMLDTFEASTGELAERLIAALAAGRDAGGELRGQQSAAILVVKPGGGYGGYNGRHVDISVYDHPEPITELGRCYRLHRLSYFPSDPDQLLPIDDPKARELKAIMRRAGFRDLPDTPDWGESEIALLKRFMGAENYDNRLRDDALVDAEVLADLRRRYPPPA</sequence>
<dbReference type="EMBL" id="NRRV01000020">
    <property type="protein sequence ID" value="MBK1631045.1"/>
    <property type="molecule type" value="Genomic_DNA"/>
</dbReference>
<reference evidence="2 3" key="1">
    <citation type="journal article" date="2020" name="Microorganisms">
        <title>Osmotic Adaptation and Compatible Solute Biosynthesis of Phototrophic Bacteria as Revealed from Genome Analyses.</title>
        <authorList>
            <person name="Imhoff J.F."/>
            <person name="Rahn T."/>
            <person name="Kunzel S."/>
            <person name="Keller A."/>
            <person name="Neulinger S.C."/>
        </authorList>
    </citation>
    <scope>NUCLEOTIDE SEQUENCE [LARGE SCALE GENOMIC DNA]</scope>
    <source>
        <strain evidence="2 3">DSM 6210</strain>
    </source>
</reference>
<dbReference type="InterPro" id="IPR010430">
    <property type="entry name" value="DUF1028"/>
</dbReference>